<dbReference type="Gene3D" id="3.20.20.70">
    <property type="entry name" value="Aldolase class I"/>
    <property type="match status" value="1"/>
</dbReference>
<dbReference type="SUPFAM" id="SSF51569">
    <property type="entry name" value="Aldolase"/>
    <property type="match status" value="1"/>
</dbReference>
<feature type="binding site" evidence="7">
    <location>
        <position position="49"/>
    </location>
    <ligand>
        <name>pyruvate</name>
        <dbReference type="ChEBI" id="CHEBI:15361"/>
    </ligand>
</feature>
<evidence type="ECO:0000256" key="4">
    <source>
        <dbReference type="ARBA" id="ARBA00023277"/>
    </source>
</evidence>
<dbReference type="PRINTS" id="PR00146">
    <property type="entry name" value="DHPICSNTHASE"/>
</dbReference>
<proteinExistence type="inferred from homology"/>
<evidence type="ECO:0000313" key="8">
    <source>
        <dbReference type="EMBL" id="AFL85757.1"/>
    </source>
</evidence>
<dbReference type="PANTHER" id="PTHR12128:SF21">
    <property type="entry name" value="N-ACETYLNEURAMINATE LYASE"/>
    <property type="match status" value="1"/>
</dbReference>
<dbReference type="Pfam" id="PF00701">
    <property type="entry name" value="DHDPS"/>
    <property type="match status" value="1"/>
</dbReference>
<dbReference type="HOGENOM" id="CLU_049343_6_1_10"/>
<dbReference type="AlphaFoldDB" id="I3Z939"/>
<dbReference type="GO" id="GO:0016829">
    <property type="term" value="F:lyase activity"/>
    <property type="evidence" value="ECO:0007669"/>
    <property type="project" value="UniProtKB-KW"/>
</dbReference>
<sequence>MQFQKISGLIAATFSPFDKGDKLNLDLIPKYKKMLVSNQVKGAFICGTTGESSSTSVEEKTQLIQKWALQQEDDFKVIAMVSGTNQSEGIFLAKEANKAGIYGISVNAPYYFKTATVRQLVDFIKPIAAAAPNQALYFYHIPVLTNVNLDMLEFLEIAGNEIENFAGIKYTHNDLMEFNRCLRFKDGKYDVLWGWDETCLAGLAMGAKGAVGSTYNFAAPLYNRIFEEFERGDFENARALQELSIDFISLYAKFGGAATGKAIMNIIGFDCGSFRAPIKRLDVSEIHSLKILLEELGVFEYTAKVPQG</sequence>
<comment type="similarity">
    <text evidence="5">Belongs to the DapA family.</text>
</comment>
<keyword evidence="3 5" id="KW-0456">Lyase</keyword>
<feature type="binding site" evidence="7">
    <location>
        <position position="211"/>
    </location>
    <ligand>
        <name>pyruvate</name>
        <dbReference type="ChEBI" id="CHEBI:15361"/>
    </ligand>
</feature>
<dbReference type="Proteomes" id="UP000006050">
    <property type="component" value="Chromosome"/>
</dbReference>
<comment type="subcellular location">
    <subcellularLocation>
        <location evidence="1">Cytoplasm</location>
    </subcellularLocation>
</comment>
<dbReference type="GO" id="GO:0005737">
    <property type="term" value="C:cytoplasm"/>
    <property type="evidence" value="ECO:0007669"/>
    <property type="project" value="UniProtKB-SubCell"/>
</dbReference>
<evidence type="ECO:0000256" key="1">
    <source>
        <dbReference type="ARBA" id="ARBA00004496"/>
    </source>
</evidence>
<keyword evidence="2" id="KW-0963">Cytoplasm</keyword>
<dbReference type="OrthoDB" id="9778880at2"/>
<dbReference type="eggNOG" id="COG0329">
    <property type="taxonomic scope" value="Bacteria"/>
</dbReference>
<gene>
    <name evidence="8" type="ordered locus">Belba_3247</name>
</gene>
<evidence type="ECO:0000256" key="6">
    <source>
        <dbReference type="PIRSR" id="PIRSR001365-1"/>
    </source>
</evidence>
<organism evidence="8 9">
    <name type="scientific">Belliella baltica (strain DSM 15883 / CIP 108006 / LMG 21964 / BA134)</name>
    <dbReference type="NCBI Taxonomy" id="866536"/>
    <lineage>
        <taxon>Bacteria</taxon>
        <taxon>Pseudomonadati</taxon>
        <taxon>Bacteroidota</taxon>
        <taxon>Cytophagia</taxon>
        <taxon>Cytophagales</taxon>
        <taxon>Cyclobacteriaceae</taxon>
        <taxon>Belliella</taxon>
    </lineage>
</organism>
<evidence type="ECO:0000256" key="5">
    <source>
        <dbReference type="PIRNR" id="PIRNR001365"/>
    </source>
</evidence>
<dbReference type="PIRSF" id="PIRSF001365">
    <property type="entry name" value="DHDPS"/>
    <property type="match status" value="1"/>
</dbReference>
<keyword evidence="4" id="KW-0119">Carbohydrate metabolism</keyword>
<evidence type="ECO:0000256" key="2">
    <source>
        <dbReference type="ARBA" id="ARBA00022490"/>
    </source>
</evidence>
<dbReference type="PATRIC" id="fig|866536.3.peg.3368"/>
<dbReference type="InterPro" id="IPR002220">
    <property type="entry name" value="DapA-like"/>
</dbReference>
<protein>
    <submittedName>
        <fullName evidence="8">Dihydrodipicolinate synthase/N-acetylneuraminate lyase</fullName>
    </submittedName>
</protein>
<dbReference type="EMBL" id="CP003281">
    <property type="protein sequence ID" value="AFL85757.1"/>
    <property type="molecule type" value="Genomic_DNA"/>
</dbReference>
<feature type="active site" description="Proton donor/acceptor" evidence="6">
    <location>
        <position position="139"/>
    </location>
</feature>
<feature type="active site" description="Schiff-base intermediate with substrate" evidence="6">
    <location>
        <position position="169"/>
    </location>
</feature>
<dbReference type="STRING" id="866536.Belba_3247"/>
<accession>I3Z939</accession>
<reference evidence="9" key="1">
    <citation type="submission" date="2012-06" db="EMBL/GenBank/DDBJ databases">
        <title>The complete genome of Belliella baltica DSM 15883.</title>
        <authorList>
            <person name="Lucas S."/>
            <person name="Copeland A."/>
            <person name="Lapidus A."/>
            <person name="Goodwin L."/>
            <person name="Pitluck S."/>
            <person name="Peters L."/>
            <person name="Mikhailova N."/>
            <person name="Davenport K."/>
            <person name="Kyrpides N."/>
            <person name="Mavromatis K."/>
            <person name="Pagani I."/>
            <person name="Ivanova N."/>
            <person name="Ovchinnikova G."/>
            <person name="Zeytun A."/>
            <person name="Detter J.C."/>
            <person name="Han C."/>
            <person name="Land M."/>
            <person name="Hauser L."/>
            <person name="Markowitz V."/>
            <person name="Cheng J.-F."/>
            <person name="Hugenholtz P."/>
            <person name="Woyke T."/>
            <person name="Wu D."/>
            <person name="Tindall B."/>
            <person name="Pomrenke H."/>
            <person name="Brambilla E."/>
            <person name="Klenk H.-P."/>
            <person name="Eisen J.A."/>
        </authorList>
    </citation>
    <scope>NUCLEOTIDE SEQUENCE [LARGE SCALE GENOMIC DNA]</scope>
    <source>
        <strain evidence="9">DSM 15883 / CIP 108006 / LMG 21964 / BA134</strain>
    </source>
</reference>
<dbReference type="RefSeq" id="WP_014773696.1">
    <property type="nucleotide sequence ID" value="NC_018010.1"/>
</dbReference>
<name>I3Z939_BELBD</name>
<dbReference type="PANTHER" id="PTHR12128">
    <property type="entry name" value="DIHYDRODIPICOLINATE SYNTHASE"/>
    <property type="match status" value="1"/>
</dbReference>
<evidence type="ECO:0000256" key="7">
    <source>
        <dbReference type="PIRSR" id="PIRSR001365-2"/>
    </source>
</evidence>
<dbReference type="KEGG" id="bbd:Belba_3247"/>
<keyword evidence="9" id="KW-1185">Reference proteome</keyword>
<dbReference type="SMART" id="SM01130">
    <property type="entry name" value="DHDPS"/>
    <property type="match status" value="1"/>
</dbReference>
<evidence type="ECO:0000256" key="3">
    <source>
        <dbReference type="ARBA" id="ARBA00023239"/>
    </source>
</evidence>
<evidence type="ECO:0000313" key="9">
    <source>
        <dbReference type="Proteomes" id="UP000006050"/>
    </source>
</evidence>
<dbReference type="InterPro" id="IPR013785">
    <property type="entry name" value="Aldolase_TIM"/>
</dbReference>